<sequence length="171" mass="19313">MAPNTNPSSAAGARTGTRQEPPPRPAFANAEQRAVIDRCNVIIYEKLVLLKQLAEIEIATDTHRSSKKSLSDAHAMLADPTKFLAIPLYCQDRIIHVMQLRQVLSDMVKEGKHHLRHKERQDFVGIQEAFDYCWKQAKESLSGIYVCGTQDWKAAKAEEVLKSIFGKEYMS</sequence>
<evidence type="ECO:0000313" key="3">
    <source>
        <dbReference type="Proteomes" id="UP000799324"/>
    </source>
</evidence>
<feature type="region of interest" description="Disordered" evidence="1">
    <location>
        <begin position="1"/>
        <end position="26"/>
    </location>
</feature>
<dbReference type="AlphaFoldDB" id="A0A6A6TN97"/>
<evidence type="ECO:0000256" key="1">
    <source>
        <dbReference type="SAM" id="MobiDB-lite"/>
    </source>
</evidence>
<keyword evidence="3" id="KW-1185">Reference proteome</keyword>
<proteinExistence type="predicted"/>
<gene>
    <name evidence="2" type="ORF">K491DRAFT_711190</name>
</gene>
<protein>
    <submittedName>
        <fullName evidence="2">Uncharacterized protein</fullName>
    </submittedName>
</protein>
<reference evidence="2" key="1">
    <citation type="journal article" date="2020" name="Stud. Mycol.">
        <title>101 Dothideomycetes genomes: a test case for predicting lifestyles and emergence of pathogens.</title>
        <authorList>
            <person name="Haridas S."/>
            <person name="Albert R."/>
            <person name="Binder M."/>
            <person name="Bloem J."/>
            <person name="Labutti K."/>
            <person name="Salamov A."/>
            <person name="Andreopoulos B."/>
            <person name="Baker S."/>
            <person name="Barry K."/>
            <person name="Bills G."/>
            <person name="Bluhm B."/>
            <person name="Cannon C."/>
            <person name="Castanera R."/>
            <person name="Culley D."/>
            <person name="Daum C."/>
            <person name="Ezra D."/>
            <person name="Gonzalez J."/>
            <person name="Henrissat B."/>
            <person name="Kuo A."/>
            <person name="Liang C."/>
            <person name="Lipzen A."/>
            <person name="Lutzoni F."/>
            <person name="Magnuson J."/>
            <person name="Mondo S."/>
            <person name="Nolan M."/>
            <person name="Ohm R."/>
            <person name="Pangilinan J."/>
            <person name="Park H.-J."/>
            <person name="Ramirez L."/>
            <person name="Alfaro M."/>
            <person name="Sun H."/>
            <person name="Tritt A."/>
            <person name="Yoshinaga Y."/>
            <person name="Zwiers L.-H."/>
            <person name="Turgeon B."/>
            <person name="Goodwin S."/>
            <person name="Spatafora J."/>
            <person name="Crous P."/>
            <person name="Grigoriev I."/>
        </authorList>
    </citation>
    <scope>NUCLEOTIDE SEQUENCE</scope>
    <source>
        <strain evidence="2">CBS 122681</strain>
    </source>
</reference>
<dbReference type="Proteomes" id="UP000799324">
    <property type="component" value="Unassembled WGS sequence"/>
</dbReference>
<evidence type="ECO:0000313" key="2">
    <source>
        <dbReference type="EMBL" id="KAF2660936.1"/>
    </source>
</evidence>
<organism evidence="2 3">
    <name type="scientific">Lophiostoma macrostomum CBS 122681</name>
    <dbReference type="NCBI Taxonomy" id="1314788"/>
    <lineage>
        <taxon>Eukaryota</taxon>
        <taxon>Fungi</taxon>
        <taxon>Dikarya</taxon>
        <taxon>Ascomycota</taxon>
        <taxon>Pezizomycotina</taxon>
        <taxon>Dothideomycetes</taxon>
        <taxon>Pleosporomycetidae</taxon>
        <taxon>Pleosporales</taxon>
        <taxon>Lophiostomataceae</taxon>
        <taxon>Lophiostoma</taxon>
    </lineage>
</organism>
<name>A0A6A6TN97_9PLEO</name>
<accession>A0A6A6TN97</accession>
<dbReference type="EMBL" id="MU004296">
    <property type="protein sequence ID" value="KAF2660936.1"/>
    <property type="molecule type" value="Genomic_DNA"/>
</dbReference>